<feature type="compositionally biased region" description="Basic and acidic residues" evidence="2">
    <location>
        <begin position="1"/>
        <end position="14"/>
    </location>
</feature>
<evidence type="ECO:0000313" key="3">
    <source>
        <dbReference type="EMBL" id="KAK0383007.1"/>
    </source>
</evidence>
<reference evidence="3" key="1">
    <citation type="submission" date="2022-10" db="EMBL/GenBank/DDBJ databases">
        <title>Determination and structural analysis of whole genome sequence of Sarocladium strictum F4-1.</title>
        <authorList>
            <person name="Hu L."/>
            <person name="Jiang Y."/>
        </authorList>
    </citation>
    <scope>NUCLEOTIDE SEQUENCE</scope>
    <source>
        <strain evidence="3">F4-1</strain>
    </source>
</reference>
<gene>
    <name evidence="3" type="ORF">NLU13_8923</name>
</gene>
<protein>
    <recommendedName>
        <fullName evidence="5">S-adenosyl-L-methionine-dependent methyltransferase</fullName>
    </recommendedName>
</protein>
<dbReference type="Proteomes" id="UP001175261">
    <property type="component" value="Unassembled WGS sequence"/>
</dbReference>
<keyword evidence="4" id="KW-1185">Reference proteome</keyword>
<feature type="compositionally biased region" description="Acidic residues" evidence="2">
    <location>
        <begin position="37"/>
        <end position="48"/>
    </location>
</feature>
<evidence type="ECO:0000256" key="2">
    <source>
        <dbReference type="SAM" id="MobiDB-lite"/>
    </source>
</evidence>
<accession>A0AA39GBE5</accession>
<organism evidence="3 4">
    <name type="scientific">Sarocladium strictum</name>
    <name type="common">Black bundle disease fungus</name>
    <name type="synonym">Acremonium strictum</name>
    <dbReference type="NCBI Taxonomy" id="5046"/>
    <lineage>
        <taxon>Eukaryota</taxon>
        <taxon>Fungi</taxon>
        <taxon>Dikarya</taxon>
        <taxon>Ascomycota</taxon>
        <taxon>Pezizomycotina</taxon>
        <taxon>Sordariomycetes</taxon>
        <taxon>Hypocreomycetidae</taxon>
        <taxon>Hypocreales</taxon>
        <taxon>Sarocladiaceae</taxon>
        <taxon>Sarocladium</taxon>
    </lineage>
</organism>
<feature type="compositionally biased region" description="Low complexity" evidence="2">
    <location>
        <begin position="26"/>
        <end position="36"/>
    </location>
</feature>
<evidence type="ECO:0000256" key="1">
    <source>
        <dbReference type="ARBA" id="ARBA00038158"/>
    </source>
</evidence>
<dbReference type="Gene3D" id="3.40.50.150">
    <property type="entry name" value="Vaccinia Virus protein VP39"/>
    <property type="match status" value="1"/>
</dbReference>
<sequence length="359" mass="40685">MGDTHRSEPGDARAEANTTSSPPPQDADAAPLVADDNPPDEGFDDEDQGLGRDQVSDTASLASSILAYRQENGRTYHAYKDGAYVLPNDESENQRLDLQHNLLLMTFDDKLHMAPIPKEPKRVLDAGCGTGIWSIEFADEHPECHVTGIDLSPIQPAFVPPNVTFYVDDLEDDWNFSAPFDFIFSRFMTGSIRNWPRYLKQCYDNLVPGGYAEFMDIIYPFHCDDGTLRPDHAMHKWSNLLQDGFAANGHSMRTALEYREWLADAGFADVTVVKEKWPSNGWPRDPKYKQVGLWTYENGVAALQALSLAIFTRPRAEGGLGWRTEELEVLLAQVRRDFRDKSIHAYWPIWTVYGRKPER</sequence>
<dbReference type="Pfam" id="PF13489">
    <property type="entry name" value="Methyltransf_23"/>
    <property type="match status" value="1"/>
</dbReference>
<dbReference type="PANTHER" id="PTHR43591">
    <property type="entry name" value="METHYLTRANSFERASE"/>
    <property type="match status" value="1"/>
</dbReference>
<feature type="region of interest" description="Disordered" evidence="2">
    <location>
        <begin position="1"/>
        <end position="57"/>
    </location>
</feature>
<name>A0AA39GBE5_SARSR</name>
<proteinExistence type="inferred from homology"/>
<dbReference type="EMBL" id="JAPDFR010000009">
    <property type="protein sequence ID" value="KAK0383007.1"/>
    <property type="molecule type" value="Genomic_DNA"/>
</dbReference>
<dbReference type="CDD" id="cd02440">
    <property type="entry name" value="AdoMet_MTases"/>
    <property type="match status" value="1"/>
</dbReference>
<evidence type="ECO:0000313" key="4">
    <source>
        <dbReference type="Proteomes" id="UP001175261"/>
    </source>
</evidence>
<dbReference type="SUPFAM" id="SSF53335">
    <property type="entry name" value="S-adenosyl-L-methionine-dependent methyltransferases"/>
    <property type="match status" value="1"/>
</dbReference>
<dbReference type="PANTHER" id="PTHR43591:SF31">
    <property type="entry name" value="LAEA-LIKE, PUTATIVE (AFU_ORTHOLOGUE AFUA_8G01930)-RELATED"/>
    <property type="match status" value="1"/>
</dbReference>
<comment type="caution">
    <text evidence="3">The sequence shown here is derived from an EMBL/GenBank/DDBJ whole genome shotgun (WGS) entry which is preliminary data.</text>
</comment>
<dbReference type="AlphaFoldDB" id="A0AA39GBE5"/>
<evidence type="ECO:0008006" key="5">
    <source>
        <dbReference type="Google" id="ProtNLM"/>
    </source>
</evidence>
<comment type="similarity">
    <text evidence="1">Belongs to the methyltransferase superfamily. LaeA methyltransferase family.</text>
</comment>
<dbReference type="InterPro" id="IPR029063">
    <property type="entry name" value="SAM-dependent_MTases_sf"/>
</dbReference>
<dbReference type="GO" id="GO:0008168">
    <property type="term" value="F:methyltransferase activity"/>
    <property type="evidence" value="ECO:0007669"/>
    <property type="project" value="TreeGrafter"/>
</dbReference>